<gene>
    <name evidence="4" type="ORF">RCOM_1821330</name>
</gene>
<evidence type="ECO:0000256" key="2">
    <source>
        <dbReference type="PROSITE-ProRule" id="PRU00169"/>
    </source>
</evidence>
<dbReference type="SUPFAM" id="SSF52172">
    <property type="entry name" value="CheY-like"/>
    <property type="match status" value="1"/>
</dbReference>
<dbReference type="PANTHER" id="PTHR44591">
    <property type="entry name" value="STRESS RESPONSE REGULATOR PROTEIN 1"/>
    <property type="match status" value="1"/>
</dbReference>
<dbReference type="EMBL" id="EQ977599">
    <property type="protein sequence ID" value="EEF26312.1"/>
    <property type="molecule type" value="Genomic_DNA"/>
</dbReference>
<dbReference type="AlphaFoldDB" id="B9TCV1"/>
<dbReference type="InterPro" id="IPR001789">
    <property type="entry name" value="Sig_transdc_resp-reg_receiver"/>
</dbReference>
<evidence type="ECO:0000256" key="1">
    <source>
        <dbReference type="ARBA" id="ARBA00022553"/>
    </source>
</evidence>
<dbReference type="GO" id="GO:0000160">
    <property type="term" value="P:phosphorelay signal transduction system"/>
    <property type="evidence" value="ECO:0000318"/>
    <property type="project" value="GO_Central"/>
</dbReference>
<dbReference type="Proteomes" id="UP000008311">
    <property type="component" value="Unassembled WGS sequence"/>
</dbReference>
<keyword evidence="5" id="KW-1185">Reference proteome</keyword>
<proteinExistence type="predicted"/>
<dbReference type="Pfam" id="PF00072">
    <property type="entry name" value="Response_reg"/>
    <property type="match status" value="1"/>
</dbReference>
<dbReference type="InterPro" id="IPR050595">
    <property type="entry name" value="Bact_response_regulator"/>
</dbReference>
<evidence type="ECO:0000313" key="4">
    <source>
        <dbReference type="EMBL" id="EEF26312.1"/>
    </source>
</evidence>
<accession>B9TCV1</accession>
<evidence type="ECO:0000313" key="5">
    <source>
        <dbReference type="Proteomes" id="UP000008311"/>
    </source>
</evidence>
<dbReference type="InParanoid" id="B9TCV1"/>
<feature type="modified residue" description="4-aspartylphosphate" evidence="2">
    <location>
        <position position="36"/>
    </location>
</feature>
<dbReference type="GO" id="GO:0000156">
    <property type="term" value="F:phosphorelay response regulator activity"/>
    <property type="evidence" value="ECO:0000318"/>
    <property type="project" value="GO_Central"/>
</dbReference>
<dbReference type="InterPro" id="IPR011006">
    <property type="entry name" value="CheY-like_superfamily"/>
</dbReference>
<feature type="domain" description="Response regulatory" evidence="3">
    <location>
        <begin position="1"/>
        <end position="91"/>
    </location>
</feature>
<name>B9TCV1_RICCO</name>
<organism evidence="4 5">
    <name type="scientific">Ricinus communis</name>
    <name type="common">Castor bean</name>
    <dbReference type="NCBI Taxonomy" id="3988"/>
    <lineage>
        <taxon>Eukaryota</taxon>
        <taxon>Viridiplantae</taxon>
        <taxon>Streptophyta</taxon>
        <taxon>Embryophyta</taxon>
        <taxon>Tracheophyta</taxon>
        <taxon>Spermatophyta</taxon>
        <taxon>Magnoliopsida</taxon>
        <taxon>eudicotyledons</taxon>
        <taxon>Gunneridae</taxon>
        <taxon>Pentapetalae</taxon>
        <taxon>rosids</taxon>
        <taxon>fabids</taxon>
        <taxon>Malpighiales</taxon>
        <taxon>Euphorbiaceae</taxon>
        <taxon>Acalyphoideae</taxon>
        <taxon>Acalypheae</taxon>
        <taxon>Ricinus</taxon>
    </lineage>
</organism>
<evidence type="ECO:0000259" key="3">
    <source>
        <dbReference type="PROSITE" id="PS50110"/>
    </source>
</evidence>
<dbReference type="SMART" id="SM00448">
    <property type="entry name" value="REC"/>
    <property type="match status" value="1"/>
</dbReference>
<protein>
    <recommendedName>
        <fullName evidence="3">Response regulatory domain-containing protein</fullName>
    </recommendedName>
</protein>
<feature type="non-terminal residue" evidence="4">
    <location>
        <position position="91"/>
    </location>
</feature>
<dbReference type="PANTHER" id="PTHR44591:SF25">
    <property type="entry name" value="CHEMOTAXIS TWO-COMPONENT RESPONSE REGULATOR"/>
    <property type="match status" value="1"/>
</dbReference>
<sequence length="91" mass="9717">METLVRSMGLLARLYVSAEDFLARNQAEPCDCIVCDIRMGAMSGLSLLSHIRKSGCVAPFIVVTAHALPHHLSDAALAGALCVLEKPVDPE</sequence>
<keyword evidence="1 2" id="KW-0597">Phosphoprotein</keyword>
<dbReference type="Gene3D" id="3.40.50.2300">
    <property type="match status" value="1"/>
</dbReference>
<dbReference type="PROSITE" id="PS50110">
    <property type="entry name" value="RESPONSE_REGULATORY"/>
    <property type="match status" value="1"/>
</dbReference>
<reference evidence="5" key="1">
    <citation type="journal article" date="2010" name="Nat. Biotechnol.">
        <title>Draft genome sequence of the oilseed species Ricinus communis.</title>
        <authorList>
            <person name="Chan A.P."/>
            <person name="Crabtree J."/>
            <person name="Zhao Q."/>
            <person name="Lorenzi H."/>
            <person name="Orvis J."/>
            <person name="Puiu D."/>
            <person name="Melake-Berhan A."/>
            <person name="Jones K.M."/>
            <person name="Redman J."/>
            <person name="Chen G."/>
            <person name="Cahoon E.B."/>
            <person name="Gedil M."/>
            <person name="Stanke M."/>
            <person name="Haas B.J."/>
            <person name="Wortman J.R."/>
            <person name="Fraser-Liggett C.M."/>
            <person name="Ravel J."/>
            <person name="Rabinowicz P.D."/>
        </authorList>
    </citation>
    <scope>NUCLEOTIDE SEQUENCE [LARGE SCALE GENOMIC DNA]</scope>
    <source>
        <strain evidence="5">cv. Hale</strain>
    </source>
</reference>